<dbReference type="InterPro" id="IPR000648">
    <property type="entry name" value="Oxysterol-bd"/>
</dbReference>
<dbReference type="PANTHER" id="PTHR10972">
    <property type="entry name" value="OXYSTEROL-BINDING PROTEIN-RELATED"/>
    <property type="match status" value="1"/>
</dbReference>
<evidence type="ECO:0000256" key="1">
    <source>
        <dbReference type="ARBA" id="ARBA00008842"/>
    </source>
</evidence>
<gene>
    <name evidence="2" type="ORF">B0I35DRAFT_427179</name>
</gene>
<dbReference type="Gene3D" id="3.30.70.3490">
    <property type="match status" value="1"/>
</dbReference>
<dbReference type="AlphaFoldDB" id="A0A8K0SUI3"/>
<evidence type="ECO:0000313" key="2">
    <source>
        <dbReference type="EMBL" id="KAH7323138.1"/>
    </source>
</evidence>
<name>A0A8K0SUI3_9HYPO</name>
<dbReference type="GO" id="GO:0008142">
    <property type="term" value="F:oxysterol binding"/>
    <property type="evidence" value="ECO:0007669"/>
    <property type="project" value="TreeGrafter"/>
</dbReference>
<evidence type="ECO:0008006" key="4">
    <source>
        <dbReference type="Google" id="ProtNLM"/>
    </source>
</evidence>
<dbReference type="EMBL" id="JAGPNK010000004">
    <property type="protein sequence ID" value="KAH7323138.1"/>
    <property type="molecule type" value="Genomic_DNA"/>
</dbReference>
<dbReference type="Gene3D" id="1.10.287.2720">
    <property type="match status" value="1"/>
</dbReference>
<dbReference type="GO" id="GO:0005829">
    <property type="term" value="C:cytosol"/>
    <property type="evidence" value="ECO:0007669"/>
    <property type="project" value="TreeGrafter"/>
</dbReference>
<keyword evidence="3" id="KW-1185">Reference proteome</keyword>
<dbReference type="GO" id="GO:0016020">
    <property type="term" value="C:membrane"/>
    <property type="evidence" value="ECO:0007669"/>
    <property type="project" value="TreeGrafter"/>
</dbReference>
<sequence length="405" mass="45118">MVSSWLDFQPSRFAATMTHLTSNMAQLKDFLSTLASVKGDVSEVTAPPFVLAPKSSIEIPAAWAACHDLFLQPARESDPAKRALLVAKNYICSLKRVVGEGTQDAAKKPLNPFLGEMFIAEIQGEEGPTKMIAEQVSHHPPVTACTLYNRALGISSVGYVGQATTFSPINGVRVQQPGFAIITDERHNEKHLMTMPTILVKGITVGQPYPELEGPCYISSSTGYVTRIEFNGKTKFGLGSKNRFHAEMFHESDPNKTLFEAKGQWTGDVKVEDCKGEMIDQFNVDHIQTKNISVRPVEEQTPFESRKAWSKVVEGIKEGDINKVSTHKHALEESQRELRRAEERNGRKWQSMFFTQLQSHDDALKLLAKIPDENWKKFDLKMTAGAWKFVGGNAAEDLIKRLRGA</sequence>
<evidence type="ECO:0000313" key="3">
    <source>
        <dbReference type="Proteomes" id="UP000813444"/>
    </source>
</evidence>
<reference evidence="2" key="1">
    <citation type="journal article" date="2021" name="Nat. Commun.">
        <title>Genetic determinants of endophytism in the Arabidopsis root mycobiome.</title>
        <authorList>
            <person name="Mesny F."/>
            <person name="Miyauchi S."/>
            <person name="Thiergart T."/>
            <person name="Pickel B."/>
            <person name="Atanasova L."/>
            <person name="Karlsson M."/>
            <person name="Huettel B."/>
            <person name="Barry K.W."/>
            <person name="Haridas S."/>
            <person name="Chen C."/>
            <person name="Bauer D."/>
            <person name="Andreopoulos W."/>
            <person name="Pangilinan J."/>
            <person name="LaButti K."/>
            <person name="Riley R."/>
            <person name="Lipzen A."/>
            <person name="Clum A."/>
            <person name="Drula E."/>
            <person name="Henrissat B."/>
            <person name="Kohler A."/>
            <person name="Grigoriev I.V."/>
            <person name="Martin F.M."/>
            <person name="Hacquard S."/>
        </authorList>
    </citation>
    <scope>NUCLEOTIDE SEQUENCE</scope>
    <source>
        <strain evidence="2">MPI-CAGE-CH-0235</strain>
    </source>
</reference>
<dbReference type="PANTHER" id="PTHR10972:SF92">
    <property type="entry name" value="OXYSTEROL BINDING PROTEIN"/>
    <property type="match status" value="1"/>
</dbReference>
<comment type="similarity">
    <text evidence="1">Belongs to the OSBP family.</text>
</comment>
<organism evidence="2 3">
    <name type="scientific">Stachybotrys elegans</name>
    <dbReference type="NCBI Taxonomy" id="80388"/>
    <lineage>
        <taxon>Eukaryota</taxon>
        <taxon>Fungi</taxon>
        <taxon>Dikarya</taxon>
        <taxon>Ascomycota</taxon>
        <taxon>Pezizomycotina</taxon>
        <taxon>Sordariomycetes</taxon>
        <taxon>Hypocreomycetidae</taxon>
        <taxon>Hypocreales</taxon>
        <taxon>Stachybotryaceae</taxon>
        <taxon>Stachybotrys</taxon>
    </lineage>
</organism>
<dbReference type="Gene3D" id="2.40.160.120">
    <property type="match status" value="1"/>
</dbReference>
<dbReference type="Pfam" id="PF01237">
    <property type="entry name" value="Oxysterol_BP"/>
    <property type="match status" value="1"/>
</dbReference>
<dbReference type="InterPro" id="IPR037239">
    <property type="entry name" value="OSBP_sf"/>
</dbReference>
<comment type="caution">
    <text evidence="2">The sequence shown here is derived from an EMBL/GenBank/DDBJ whole genome shotgun (WGS) entry which is preliminary data.</text>
</comment>
<dbReference type="SUPFAM" id="SSF144000">
    <property type="entry name" value="Oxysterol-binding protein-like"/>
    <property type="match status" value="1"/>
</dbReference>
<protein>
    <recommendedName>
        <fullName evidence="4">Oxysterol-binding protein</fullName>
    </recommendedName>
</protein>
<proteinExistence type="inferred from homology"/>
<accession>A0A8K0SUI3</accession>
<dbReference type="OrthoDB" id="14833at2759"/>
<dbReference type="Proteomes" id="UP000813444">
    <property type="component" value="Unassembled WGS sequence"/>
</dbReference>